<evidence type="ECO:0000256" key="5">
    <source>
        <dbReference type="ARBA" id="ARBA00022553"/>
    </source>
</evidence>
<dbReference type="InterPro" id="IPR031850">
    <property type="entry name" value="Fungal_KA1_dom"/>
</dbReference>
<feature type="region of interest" description="Disordered" evidence="13">
    <location>
        <begin position="452"/>
        <end position="491"/>
    </location>
</feature>
<dbReference type="AlphaFoldDB" id="A0AAJ0BHV1"/>
<evidence type="ECO:0000256" key="4">
    <source>
        <dbReference type="ARBA" id="ARBA00022527"/>
    </source>
</evidence>
<evidence type="ECO:0000259" key="14">
    <source>
        <dbReference type="PROSITE" id="PS50011"/>
    </source>
</evidence>
<feature type="region of interest" description="Disordered" evidence="13">
    <location>
        <begin position="581"/>
        <end position="611"/>
    </location>
</feature>
<evidence type="ECO:0000256" key="13">
    <source>
        <dbReference type="SAM" id="MobiDB-lite"/>
    </source>
</evidence>
<keyword evidence="6" id="KW-0808">Transferase</keyword>
<dbReference type="GO" id="GO:0005524">
    <property type="term" value="F:ATP binding"/>
    <property type="evidence" value="ECO:0007669"/>
    <property type="project" value="UniProtKB-UniRule"/>
</dbReference>
<evidence type="ECO:0000256" key="9">
    <source>
        <dbReference type="ARBA" id="ARBA00022840"/>
    </source>
</evidence>
<dbReference type="PANTHER" id="PTHR24346:SF110">
    <property type="entry name" value="NON-SPECIFIC SERINE_THREONINE PROTEIN KINASE"/>
    <property type="match status" value="1"/>
</dbReference>
<dbReference type="Proteomes" id="UP001239445">
    <property type="component" value="Unassembled WGS sequence"/>
</dbReference>
<evidence type="ECO:0000313" key="16">
    <source>
        <dbReference type="Proteomes" id="UP001239445"/>
    </source>
</evidence>
<accession>A0AAJ0BHV1</accession>
<feature type="domain" description="Protein kinase" evidence="14">
    <location>
        <begin position="38"/>
        <end position="316"/>
    </location>
</feature>
<name>A0AAJ0BHV1_9PEZI</name>
<sequence>MHIAHAVKNPSPRYTIGYATVSPDGTLKKQEKHQIGPWSLGEVLGEGSSARVRKGQHRITGQMAAVKIVPKTLVHLTQAGSLADLDKIDVRMAATRPCDGTYRMPVAIEREVAILKLVQHPNILQLLDLWENRHDIYLVTEFVENGDLFDYINWHGPIAEEEAMWYFRQIMAAIDYCHSLNICHRDLKPENILLKGDGTIKIADFGMAALHQNNSHRLRTACGSPHYAAPELLRHQHYQGSTVDIWSMGVILYAMLCGCQPFDDEDVETMLRKAMRAEYELPHFLSPDAQDLISKILVAQPAQRITMKQMWNHPLVRKYSYLDNRHLGQSLPGNISRNTNVEPIPTDEIDPQLLRQLTTLWHSYSEKHLVAKLQQQGPNDQKLFYWLLYQHRQNHLENLNTGYMFSKTDFHHFRAPRNTVFTKRVATCHFADEGENGDGPAKGGTKFTVVSEVPEGSDVEEDDAKSMKSYDPYNSSRILQPDTPPDSHAKVTVHRDDENDNASTVNGSFQKLPSEATITKMKPQDSAASSTTTSHSNARVVARSRTKRQVEFSGARTGKPHSRRRSKEAAGYLRAAVIDPKPTNAMDPVRPQTIPETDPKQVIKPQHESRARKEIPKPVEVPKREFSGVPRADSEIWNAELQKYSILVAEDCDKAFQSSGVFAESADGSSREGSPFSLTFDAASIPQSTSPRLELPNLNPERSSYPWADRPLPPTPPATDSPVQGRHFSANINPLPLNLSKPDERRAVSQPTRVESKANGYRSYHLPPINETNRPPKTPTAVENQGLVAFGAADKTIRVVNSPTAPVPVPAPLNVRKVSQKNPHAPAPLALTAVRQAREKAIADRQSRELGQCRSDESKNRVEEVAAALEQEQQKRRSRVLSDTKEASKTGKQRDSKASSSHVSEENNLKKKKSFRFTFPLWKKEKDTESVRMSLIVNIWRDDDNGSQDGGYRKIEVHQNWLFRLLRVKPAQRHICFAIPRHRSRQELAIQLRQWRRFGIRDVEVDKERSIVWARLDESNYLDLKGVSFAIQISTIIEHGKGGRPNKHYAIARCTQERGAASSFHRVVDALIREFLSRGLLISEKRKIAMMVQTLKAVHETD</sequence>
<evidence type="ECO:0000256" key="11">
    <source>
        <dbReference type="ARBA" id="ARBA00048679"/>
    </source>
</evidence>
<dbReference type="InterPro" id="IPR043024">
    <property type="entry name" value="KA1_sf_fungal"/>
</dbReference>
<evidence type="ECO:0000256" key="10">
    <source>
        <dbReference type="ARBA" id="ARBA00047899"/>
    </source>
</evidence>
<evidence type="ECO:0000313" key="15">
    <source>
        <dbReference type="EMBL" id="KAK1758555.1"/>
    </source>
</evidence>
<comment type="catalytic activity">
    <reaction evidence="10">
        <text>L-threonyl-[protein] + ATP = O-phospho-L-threonyl-[protein] + ADP + H(+)</text>
        <dbReference type="Rhea" id="RHEA:46608"/>
        <dbReference type="Rhea" id="RHEA-COMP:11060"/>
        <dbReference type="Rhea" id="RHEA-COMP:11605"/>
        <dbReference type="ChEBI" id="CHEBI:15378"/>
        <dbReference type="ChEBI" id="CHEBI:30013"/>
        <dbReference type="ChEBI" id="CHEBI:30616"/>
        <dbReference type="ChEBI" id="CHEBI:61977"/>
        <dbReference type="ChEBI" id="CHEBI:456216"/>
        <dbReference type="EC" id="2.7.11.1"/>
    </reaction>
</comment>
<keyword evidence="7 12" id="KW-0547">Nucleotide-binding</keyword>
<dbReference type="EMBL" id="MU839829">
    <property type="protein sequence ID" value="KAK1758555.1"/>
    <property type="molecule type" value="Genomic_DNA"/>
</dbReference>
<keyword evidence="16" id="KW-1185">Reference proteome</keyword>
<dbReference type="SUPFAM" id="SSF56112">
    <property type="entry name" value="Protein kinase-like (PK-like)"/>
    <property type="match status" value="1"/>
</dbReference>
<dbReference type="Pfam" id="PF16797">
    <property type="entry name" value="Fungal_KA1"/>
    <property type="match status" value="1"/>
</dbReference>
<feature type="region of interest" description="Disordered" evidence="13">
    <location>
        <begin position="844"/>
        <end position="907"/>
    </location>
</feature>
<evidence type="ECO:0000256" key="12">
    <source>
        <dbReference type="PROSITE-ProRule" id="PRU10141"/>
    </source>
</evidence>
<reference evidence="15" key="1">
    <citation type="submission" date="2023-06" db="EMBL/GenBank/DDBJ databases">
        <title>Genome-scale phylogeny and comparative genomics of the fungal order Sordariales.</title>
        <authorList>
            <consortium name="Lawrence Berkeley National Laboratory"/>
            <person name="Hensen N."/>
            <person name="Bonometti L."/>
            <person name="Westerberg I."/>
            <person name="Brannstrom I.O."/>
            <person name="Guillou S."/>
            <person name="Cros-Aarteil S."/>
            <person name="Calhoun S."/>
            <person name="Haridas S."/>
            <person name="Kuo A."/>
            <person name="Mondo S."/>
            <person name="Pangilinan J."/>
            <person name="Riley R."/>
            <person name="Labutti K."/>
            <person name="Andreopoulos B."/>
            <person name="Lipzen A."/>
            <person name="Chen C."/>
            <person name="Yanf M."/>
            <person name="Daum C."/>
            <person name="Ng V."/>
            <person name="Clum A."/>
            <person name="Steindorff A."/>
            <person name="Ohm R."/>
            <person name="Martin F."/>
            <person name="Silar P."/>
            <person name="Natvig D."/>
            <person name="Lalanne C."/>
            <person name="Gautier V."/>
            <person name="Ament-Velasquez S.L."/>
            <person name="Kruys A."/>
            <person name="Hutchinson M.I."/>
            <person name="Powell A.J."/>
            <person name="Barry K."/>
            <person name="Miller A.N."/>
            <person name="Grigoriev I.V."/>
            <person name="Debuchy R."/>
            <person name="Gladieux P."/>
            <person name="Thoren M.H."/>
            <person name="Johannesson H."/>
        </authorList>
    </citation>
    <scope>NUCLEOTIDE SEQUENCE</scope>
    <source>
        <strain evidence="15">PSN4</strain>
    </source>
</reference>
<dbReference type="PROSITE" id="PS00107">
    <property type="entry name" value="PROTEIN_KINASE_ATP"/>
    <property type="match status" value="1"/>
</dbReference>
<feature type="compositionally biased region" description="Low complexity" evidence="13">
    <location>
        <begin position="526"/>
        <end position="538"/>
    </location>
</feature>
<keyword evidence="9 12" id="KW-0067">ATP-binding</keyword>
<feature type="binding site" evidence="12">
    <location>
        <position position="67"/>
    </location>
    <ligand>
        <name>ATP</name>
        <dbReference type="ChEBI" id="CHEBI:30616"/>
    </ligand>
</feature>
<feature type="compositionally biased region" description="Basic and acidic residues" evidence="13">
    <location>
        <begin position="872"/>
        <end position="907"/>
    </location>
</feature>
<feature type="compositionally biased region" description="Basic and acidic residues" evidence="13">
    <location>
        <begin position="597"/>
        <end position="611"/>
    </location>
</feature>
<dbReference type="PANTHER" id="PTHR24346">
    <property type="entry name" value="MAP/MICROTUBULE AFFINITY-REGULATING KINASE"/>
    <property type="match status" value="1"/>
</dbReference>
<dbReference type="InterPro" id="IPR008271">
    <property type="entry name" value="Ser/Thr_kinase_AS"/>
</dbReference>
<comment type="caution">
    <text evidence="15">The sequence shown here is derived from an EMBL/GenBank/DDBJ whole genome shotgun (WGS) entry which is preliminary data.</text>
</comment>
<comment type="similarity">
    <text evidence="2">Belongs to the protein kinase superfamily. CAMK Ser/Thr protein kinase family. NIM1 subfamily.</text>
</comment>
<evidence type="ECO:0000256" key="7">
    <source>
        <dbReference type="ARBA" id="ARBA00022741"/>
    </source>
</evidence>
<feature type="compositionally biased region" description="Basic and acidic residues" evidence="13">
    <location>
        <begin position="854"/>
        <end position="864"/>
    </location>
</feature>
<evidence type="ECO:0000256" key="3">
    <source>
        <dbReference type="ARBA" id="ARBA00012513"/>
    </source>
</evidence>
<dbReference type="PROSITE" id="PS50011">
    <property type="entry name" value="PROTEIN_KINASE_DOM"/>
    <property type="match status" value="1"/>
</dbReference>
<feature type="region of interest" description="Disordered" evidence="13">
    <location>
        <begin position="496"/>
        <end position="515"/>
    </location>
</feature>
<evidence type="ECO:0000256" key="8">
    <source>
        <dbReference type="ARBA" id="ARBA00022777"/>
    </source>
</evidence>
<evidence type="ECO:0000256" key="2">
    <source>
        <dbReference type="ARBA" id="ARBA00010791"/>
    </source>
</evidence>
<dbReference type="GO" id="GO:0005940">
    <property type="term" value="C:septin ring"/>
    <property type="evidence" value="ECO:0007669"/>
    <property type="project" value="UniProtKB-ARBA"/>
</dbReference>
<keyword evidence="5" id="KW-0597">Phosphoprotein</keyword>
<comment type="subcellular location">
    <subcellularLocation>
        <location evidence="1">Bud neck</location>
    </subcellularLocation>
</comment>
<dbReference type="InterPro" id="IPR000719">
    <property type="entry name" value="Prot_kinase_dom"/>
</dbReference>
<feature type="compositionally biased region" description="Polar residues" evidence="13">
    <location>
        <begin position="501"/>
        <end position="511"/>
    </location>
</feature>
<dbReference type="EC" id="2.7.11.1" evidence="3"/>
<dbReference type="Gene3D" id="1.10.510.10">
    <property type="entry name" value="Transferase(Phosphotransferase) domain 1"/>
    <property type="match status" value="1"/>
</dbReference>
<dbReference type="GO" id="GO:0035556">
    <property type="term" value="P:intracellular signal transduction"/>
    <property type="evidence" value="ECO:0007669"/>
    <property type="project" value="TreeGrafter"/>
</dbReference>
<dbReference type="Pfam" id="PF00069">
    <property type="entry name" value="Pkinase"/>
    <property type="match status" value="1"/>
</dbReference>
<keyword evidence="8 15" id="KW-0418">Kinase</keyword>
<protein>
    <recommendedName>
        <fullName evidence="3">non-specific serine/threonine protein kinase</fullName>
        <ecNumber evidence="3">2.7.11.1</ecNumber>
    </recommendedName>
</protein>
<organism evidence="15 16">
    <name type="scientific">Echria macrotheca</name>
    <dbReference type="NCBI Taxonomy" id="438768"/>
    <lineage>
        <taxon>Eukaryota</taxon>
        <taxon>Fungi</taxon>
        <taxon>Dikarya</taxon>
        <taxon>Ascomycota</taxon>
        <taxon>Pezizomycotina</taxon>
        <taxon>Sordariomycetes</taxon>
        <taxon>Sordariomycetidae</taxon>
        <taxon>Sordariales</taxon>
        <taxon>Schizotheciaceae</taxon>
        <taxon>Echria</taxon>
    </lineage>
</organism>
<feature type="region of interest" description="Disordered" evidence="13">
    <location>
        <begin position="664"/>
        <end position="755"/>
    </location>
</feature>
<dbReference type="GO" id="GO:0005935">
    <property type="term" value="C:cellular bud neck"/>
    <property type="evidence" value="ECO:0007669"/>
    <property type="project" value="UniProtKB-SubCell"/>
</dbReference>
<dbReference type="InterPro" id="IPR011009">
    <property type="entry name" value="Kinase-like_dom_sf"/>
</dbReference>
<keyword evidence="4" id="KW-0723">Serine/threonine-protein kinase</keyword>
<feature type="region of interest" description="Disordered" evidence="13">
    <location>
        <begin position="520"/>
        <end position="569"/>
    </location>
</feature>
<proteinExistence type="inferred from homology"/>
<comment type="catalytic activity">
    <reaction evidence="11">
        <text>L-seryl-[protein] + ATP = O-phospho-L-seryl-[protein] + ADP + H(+)</text>
        <dbReference type="Rhea" id="RHEA:17989"/>
        <dbReference type="Rhea" id="RHEA-COMP:9863"/>
        <dbReference type="Rhea" id="RHEA-COMP:11604"/>
        <dbReference type="ChEBI" id="CHEBI:15378"/>
        <dbReference type="ChEBI" id="CHEBI:29999"/>
        <dbReference type="ChEBI" id="CHEBI:30616"/>
        <dbReference type="ChEBI" id="CHEBI:83421"/>
        <dbReference type="ChEBI" id="CHEBI:456216"/>
        <dbReference type="EC" id="2.7.11.1"/>
    </reaction>
</comment>
<dbReference type="SMART" id="SM00220">
    <property type="entry name" value="S_TKc"/>
    <property type="match status" value="1"/>
</dbReference>
<dbReference type="Gene3D" id="3.30.310.220">
    <property type="entry name" value="Fungal kinase associated-1 domain"/>
    <property type="match status" value="1"/>
</dbReference>
<dbReference type="PROSITE" id="PS00108">
    <property type="entry name" value="PROTEIN_KINASE_ST"/>
    <property type="match status" value="1"/>
</dbReference>
<gene>
    <name evidence="15" type="ORF">QBC47DRAFT_421167</name>
</gene>
<evidence type="ECO:0000256" key="6">
    <source>
        <dbReference type="ARBA" id="ARBA00022679"/>
    </source>
</evidence>
<dbReference type="GO" id="GO:0004674">
    <property type="term" value="F:protein serine/threonine kinase activity"/>
    <property type="evidence" value="ECO:0007669"/>
    <property type="project" value="UniProtKB-KW"/>
</dbReference>
<dbReference type="InterPro" id="IPR017441">
    <property type="entry name" value="Protein_kinase_ATP_BS"/>
</dbReference>
<dbReference type="FunFam" id="1.10.510.10:FF:000394">
    <property type="entry name" value="Serine/threonine-protein kinase HSL1"/>
    <property type="match status" value="1"/>
</dbReference>
<evidence type="ECO:0000256" key="1">
    <source>
        <dbReference type="ARBA" id="ARBA00004266"/>
    </source>
</evidence>